<gene>
    <name evidence="2" type="ORF">SAMN05421630_1011325</name>
</gene>
<sequence length="320" mass="34960">MSGARADLEAHRRPMRDKVVSAASAVQLVADGDHVAIGGTNYSRTPMALVFALLRGKAKGLTVSRPLSCFEAELLLVTGTASTLMTSWVGIGHGWGLARVVRHHVERGLAEYQEWSHLAMAMRYRAGAMGVPFLPTHTMLGSDLALDTGARTVECPYTGTTLLAVPALHPDVTFVHVHRADRYGNAQIDGYPFLDVDMVHAARRVVLSAERIVEPEELRQAPRETLIPHFAVDAVVHAPFGCYPHECYGEYEADADHVAEYMRAVRGEGGASAGELACDGARRYVAEHVLAHEDFGGFVTSVEPARRDSLRERARELMPR</sequence>
<evidence type="ECO:0000313" key="3">
    <source>
        <dbReference type="Proteomes" id="UP000199494"/>
    </source>
</evidence>
<dbReference type="GO" id="GO:0008410">
    <property type="term" value="F:CoA-transferase activity"/>
    <property type="evidence" value="ECO:0007669"/>
    <property type="project" value="InterPro"/>
</dbReference>
<dbReference type="AlphaFoldDB" id="A0A1G6KQ13"/>
<comment type="similarity">
    <text evidence="1">Belongs to the 3-oxoacid CoA-transferase subunit B family.</text>
</comment>
<dbReference type="InterPro" id="IPR004165">
    <property type="entry name" value="CoA_trans_fam_I"/>
</dbReference>
<keyword evidence="3" id="KW-1185">Reference proteome</keyword>
<organism evidence="2 3">
    <name type="scientific">Prauserella marina</name>
    <dbReference type="NCBI Taxonomy" id="530584"/>
    <lineage>
        <taxon>Bacteria</taxon>
        <taxon>Bacillati</taxon>
        <taxon>Actinomycetota</taxon>
        <taxon>Actinomycetes</taxon>
        <taxon>Pseudonocardiales</taxon>
        <taxon>Pseudonocardiaceae</taxon>
        <taxon>Prauserella</taxon>
    </lineage>
</organism>
<evidence type="ECO:0000256" key="1">
    <source>
        <dbReference type="ARBA" id="ARBA00007047"/>
    </source>
</evidence>
<keyword evidence="2" id="KW-0808">Transferase</keyword>
<dbReference type="PANTHER" id="PTHR43293:SF3">
    <property type="entry name" value="CHOLESTEROL RING-CLEAVING HYDROLASE IPDB SUBUNIT"/>
    <property type="match status" value="1"/>
</dbReference>
<dbReference type="Gene3D" id="3.40.1080.10">
    <property type="entry name" value="Glutaconate Coenzyme A-transferase"/>
    <property type="match status" value="1"/>
</dbReference>
<name>A0A1G6KQ13_9PSEU</name>
<dbReference type="SMART" id="SM00882">
    <property type="entry name" value="CoA_trans"/>
    <property type="match status" value="1"/>
</dbReference>
<accession>A0A1G6KQ13</accession>
<dbReference type="Proteomes" id="UP000199494">
    <property type="component" value="Unassembled WGS sequence"/>
</dbReference>
<protein>
    <submittedName>
        <fullName evidence="2">Glutaconate CoA-transferase subunit A</fullName>
    </submittedName>
</protein>
<dbReference type="Pfam" id="PF01144">
    <property type="entry name" value="CoA_trans"/>
    <property type="match status" value="1"/>
</dbReference>
<reference evidence="2 3" key="1">
    <citation type="submission" date="2016-10" db="EMBL/GenBank/DDBJ databases">
        <authorList>
            <person name="de Groot N.N."/>
        </authorList>
    </citation>
    <scope>NUCLEOTIDE SEQUENCE [LARGE SCALE GENOMIC DNA]</scope>
    <source>
        <strain evidence="2 3">CGMCC 4.5506</strain>
    </source>
</reference>
<proteinExistence type="inferred from homology"/>
<dbReference type="STRING" id="530584.SAMN05421630_1011325"/>
<dbReference type="Gene3D" id="3.30.30.40">
    <property type="match status" value="1"/>
</dbReference>
<evidence type="ECO:0000313" key="2">
    <source>
        <dbReference type="EMBL" id="SDC32891.1"/>
    </source>
</evidence>
<dbReference type="SUPFAM" id="SSF100950">
    <property type="entry name" value="NagB/RpiA/CoA transferase-like"/>
    <property type="match status" value="1"/>
</dbReference>
<dbReference type="InterPro" id="IPR037171">
    <property type="entry name" value="NagB/RpiA_transferase-like"/>
</dbReference>
<dbReference type="EMBL" id="FMZE01000001">
    <property type="protein sequence ID" value="SDC32891.1"/>
    <property type="molecule type" value="Genomic_DNA"/>
</dbReference>
<dbReference type="PANTHER" id="PTHR43293">
    <property type="entry name" value="ACETATE COA-TRANSFERASE YDIF"/>
    <property type="match status" value="1"/>
</dbReference>
<dbReference type="RefSeq" id="WP_245866112.1">
    <property type="nucleotide sequence ID" value="NZ_CP016353.1"/>
</dbReference>